<dbReference type="InterPro" id="IPR014001">
    <property type="entry name" value="Helicase_ATP-bd"/>
</dbReference>
<feature type="domain" description="Helicase ATP-binding" evidence="3">
    <location>
        <begin position="90"/>
        <end position="259"/>
    </location>
</feature>
<keyword evidence="5" id="KW-0378">Hydrolase</keyword>
<dbReference type="PANTHER" id="PTHR47957:SF3">
    <property type="entry name" value="ATP-DEPENDENT HELICASE HRQ1"/>
    <property type="match status" value="1"/>
</dbReference>
<dbReference type="Gene3D" id="3.40.50.300">
    <property type="entry name" value="P-loop containing nucleotide triphosphate hydrolases"/>
    <property type="match status" value="2"/>
</dbReference>
<evidence type="ECO:0000256" key="2">
    <source>
        <dbReference type="ARBA" id="ARBA00022840"/>
    </source>
</evidence>
<dbReference type="InterPro" id="IPR011545">
    <property type="entry name" value="DEAD/DEAH_box_helicase_dom"/>
</dbReference>
<dbReference type="InterPro" id="IPR001650">
    <property type="entry name" value="Helicase_C-like"/>
</dbReference>
<dbReference type="GO" id="GO:0004386">
    <property type="term" value="F:helicase activity"/>
    <property type="evidence" value="ECO:0007669"/>
    <property type="project" value="UniProtKB-KW"/>
</dbReference>
<accession>A0ABW9ZAN6</accession>
<evidence type="ECO:0000313" key="5">
    <source>
        <dbReference type="EMBL" id="NBL65972.1"/>
    </source>
</evidence>
<gene>
    <name evidence="5" type="ORF">GV828_12250</name>
</gene>
<keyword evidence="1" id="KW-0547">Nucleotide-binding</keyword>
<name>A0ABW9ZAN6_9FLAO</name>
<comment type="caution">
    <text evidence="5">The sequence shown here is derived from an EMBL/GenBank/DDBJ whole genome shotgun (WGS) entry which is preliminary data.</text>
</comment>
<dbReference type="SUPFAM" id="SSF52540">
    <property type="entry name" value="P-loop containing nucleoside triphosphate hydrolases"/>
    <property type="match status" value="2"/>
</dbReference>
<dbReference type="PROSITE" id="PS51192">
    <property type="entry name" value="HELICASE_ATP_BIND_1"/>
    <property type="match status" value="1"/>
</dbReference>
<dbReference type="SMART" id="SM00490">
    <property type="entry name" value="HELICc"/>
    <property type="match status" value="1"/>
</dbReference>
<dbReference type="Pfam" id="PF00271">
    <property type="entry name" value="Helicase_C"/>
    <property type="match status" value="1"/>
</dbReference>
<keyword evidence="2" id="KW-0067">ATP-binding</keyword>
<dbReference type="InterPro" id="IPR027417">
    <property type="entry name" value="P-loop_NTPase"/>
</dbReference>
<dbReference type="RefSeq" id="WP_166537792.1">
    <property type="nucleotide sequence ID" value="NZ_JAABLM010000018.1"/>
</dbReference>
<dbReference type="PROSITE" id="PS51194">
    <property type="entry name" value="HELICASE_CTER"/>
    <property type="match status" value="1"/>
</dbReference>
<reference evidence="6" key="1">
    <citation type="submission" date="2020-01" db="EMBL/GenBank/DDBJ databases">
        <title>Sphingomonas sp. strain CSW-10.</title>
        <authorList>
            <person name="Chen W.-M."/>
        </authorList>
    </citation>
    <scope>NUCLEOTIDE SEQUENCE [LARGE SCALE GENOMIC DNA]</scope>
    <source>
        <strain evidence="6">NST-5</strain>
    </source>
</reference>
<evidence type="ECO:0000256" key="1">
    <source>
        <dbReference type="ARBA" id="ARBA00022741"/>
    </source>
</evidence>
<evidence type="ECO:0000259" key="3">
    <source>
        <dbReference type="PROSITE" id="PS51192"/>
    </source>
</evidence>
<protein>
    <submittedName>
        <fullName evidence="5">DEAD/DEAH box helicase</fullName>
    </submittedName>
</protein>
<evidence type="ECO:0000259" key="4">
    <source>
        <dbReference type="PROSITE" id="PS51194"/>
    </source>
</evidence>
<dbReference type="EMBL" id="JAABLM010000018">
    <property type="protein sequence ID" value="NBL65972.1"/>
    <property type="molecule type" value="Genomic_DNA"/>
</dbReference>
<evidence type="ECO:0000313" key="6">
    <source>
        <dbReference type="Proteomes" id="UP000798602"/>
    </source>
</evidence>
<sequence>MDAFITHANVINDYKQYLQSFININDSRILDYIQNETLIKNIIPDPLIQFNPSFERGKTFEELINEKVLHPNLTKALGSYRLYKHQVEAIELGVKGKGFVVTSGTGSGKSLTFLATIFNDLFKIGSEKKKGVKAILVYPMNALINSQFEEIKKYANAYGEDFPISFAQYTGQEAGDIREKIKNDQPDIILTNYMMLELIMTRQSEKWLRDSMKENLKYLIYDELHTYRGRQGADVSLLNRRVQALAKNELIFIGTSATMASQGSPEEKKEKVAAVATQIFGQEFNSKDIINEYLEPCTQAKEINPFMLANAVRQGVDLKGNEDDFVINDLANWLEINVALKSNHGILERGKPLNIDQIAEKINLETSLEKEEIKLSLINLLRWAERINEENRIKGTRKSFLPFRFHQFISQTGSISVTLEPRNTRTIASSDEPFLKIEGKEKKLYPLLFSRYSGYDFICVELNIDEGELIPVIPNKEFVNKKKEDINQKNPDIRDFKYGYILLDEGEEFWNLDYRDLVPSEWLNKQGTDLQPYYKMLMPHEIYFNSDGHFSFEPNYPIKGYFIPAKLRIDPTAQIIYEDSKTSDFTKLSRLGSEGRSTATSVISYAVVKSLANQAESVQDQKLLSFTDNRQDASLQAGHFNDFYATIRLRAALFNALQNSGKPLEIFEIAESLFQSLNLKEIQYALYPSKDESFPDERNIEALKEYLKYRIFQDLKRGWRYTLPNLEQVALLEIDYKNLDRLVDLDDRFESIEYLTSISKEKRKEFLRNILDYFRTNFALDHKFFKDVANNESLMRDRLHPDSLWSLDYNEKLDKPTEMVVSIPSPRPKGKYIISMGHRSNLGKYINRCLVEEGLDKLNRENYEVFIQSLLNLLHNTNFITVEQDKRNPEISYYKLRADQLLWVKGDQVTIRLDHTRFNFQTELTDLKPNVYFQNLYKTDFTKINKELIAKEHTGQISSGQRIEREEAFRKGEISTMFCSPTMELGIDIANLNIVHMRNVPPNAANYAQRSGRAGRGGQTALVFTYCSTMSPHDVNYFKNSTEMVAGTVQPPRIDLINEELIASHLNAFLLMNLEITELKTSVADVLDLNNEQKIFIKKDIQERIEHLCSINKANLLDEFEKITLSLLPELKNTNWFTKRWIECKIEKFPSQFSNTFTRWIRMFQNACFLRNKAQAILDNHTYKADSEERKEASKQERFARKQIALLKNEAQQNSSNSEFYVFRYLAAEGFLPGYNFTRLPVRAVLGKSYRDDVEVLSRPRNLALSEFGPANTVYHSGSKFRINRMMVSDLDNATEKILVSNKTGYAYFNEEIKAANIDPISKSQLKGDAISVYSNIIEFSECEGIPLQKISCIEEERSRSGYEILSYFNFPQGIENTESVLLKKGGEKLLQLYFSKTANLVKVNKKARRSQNEGFKIDQRNGVWVQERNFQNNSELEQNTREIMLYTKDTSDVLYIQPLGNIGTTPQQVVSLSYALKRGIEKLFLVEESEIAVNIMGDPEKPNILINESSEGSLGILSQLISDPIKMKEWFRASYEILHFNADTREETEEGKKLPHATYQDLLSYYNQIYHQQLNRYDIKETIENLMDCEVEIVQGNENDREEQYKYLLTAYDKNSSTEFKLIKYLYENGYTLPDKAQVNLDHYYISADFVYKNSFGNTLVFCDGSVHDKDEVKKRDQKINQILNEGACDVIRWHYTEPIEELITRRKDIFRKVK</sequence>
<keyword evidence="5" id="KW-0347">Helicase</keyword>
<dbReference type="PANTHER" id="PTHR47957">
    <property type="entry name" value="ATP-DEPENDENT HELICASE HRQ1"/>
    <property type="match status" value="1"/>
</dbReference>
<feature type="domain" description="Helicase C-terminal" evidence="4">
    <location>
        <begin position="897"/>
        <end position="1062"/>
    </location>
</feature>
<organism evidence="5 6">
    <name type="scientific">Flavobacterium ichthyis</name>
    <dbReference type="NCBI Taxonomy" id="2698827"/>
    <lineage>
        <taxon>Bacteria</taxon>
        <taxon>Pseudomonadati</taxon>
        <taxon>Bacteroidota</taxon>
        <taxon>Flavobacteriia</taxon>
        <taxon>Flavobacteriales</taxon>
        <taxon>Flavobacteriaceae</taxon>
        <taxon>Flavobacterium</taxon>
    </lineage>
</organism>
<dbReference type="Proteomes" id="UP000798602">
    <property type="component" value="Unassembled WGS sequence"/>
</dbReference>
<dbReference type="SMART" id="SM00487">
    <property type="entry name" value="DEXDc"/>
    <property type="match status" value="1"/>
</dbReference>
<dbReference type="Pfam" id="PF00270">
    <property type="entry name" value="DEAD"/>
    <property type="match status" value="1"/>
</dbReference>
<keyword evidence="6" id="KW-1185">Reference proteome</keyword>
<proteinExistence type="predicted"/>